<keyword evidence="4" id="KW-1185">Reference proteome</keyword>
<dbReference type="Gene3D" id="3.40.50.720">
    <property type="entry name" value="NAD(P)-binding Rossmann-like Domain"/>
    <property type="match status" value="1"/>
</dbReference>
<organism evidence="3 4">
    <name type="scientific">Jiella pelagia</name>
    <dbReference type="NCBI Taxonomy" id="2986949"/>
    <lineage>
        <taxon>Bacteria</taxon>
        <taxon>Pseudomonadati</taxon>
        <taxon>Pseudomonadota</taxon>
        <taxon>Alphaproteobacteria</taxon>
        <taxon>Hyphomicrobiales</taxon>
        <taxon>Aurantimonadaceae</taxon>
        <taxon>Jiella</taxon>
    </lineage>
</organism>
<protein>
    <submittedName>
        <fullName evidence="3">SDR family NAD(P)-dependent oxidoreductase</fullName>
    </submittedName>
</protein>
<evidence type="ECO:0000313" key="3">
    <source>
        <dbReference type="EMBL" id="WAP71319.1"/>
    </source>
</evidence>
<dbReference type="CDD" id="cd05233">
    <property type="entry name" value="SDR_c"/>
    <property type="match status" value="1"/>
</dbReference>
<name>A0ABY7C5U0_9HYPH</name>
<comment type="similarity">
    <text evidence="1 2">Belongs to the short-chain dehydrogenases/reductases (SDR) family.</text>
</comment>
<dbReference type="PANTHER" id="PTHR42760:SF40">
    <property type="entry name" value="3-OXOACYL-[ACYL-CARRIER-PROTEIN] REDUCTASE, CHLOROPLASTIC"/>
    <property type="match status" value="1"/>
</dbReference>
<accession>A0ABY7C5U0</accession>
<sequence length="228" mass="24280">MRETAAEIPAYRVLALAADVADPEAAQNVVAEAISRFGRVDVLVNNAGRGMRMISETFNTQPTRFWEVSPKAWKTIIDINVNGAFNMASAVVPGMLERGFGKIVNVSTSDQTMVRRGYSPYGPSKAALEAASRVWAQDLSGSGVDVNVYLPGGAADTDLLPPSPDKKGADGNLLPASVMRRAIGWLCSDASNGVTGARFIARLWDLELTDDEAAAKARSPGVERPAIM</sequence>
<dbReference type="Proteomes" id="UP001164020">
    <property type="component" value="Chromosome"/>
</dbReference>
<dbReference type="PRINTS" id="PR00081">
    <property type="entry name" value="GDHRDH"/>
</dbReference>
<dbReference type="InterPro" id="IPR036291">
    <property type="entry name" value="NAD(P)-bd_dom_sf"/>
</dbReference>
<dbReference type="Pfam" id="PF00106">
    <property type="entry name" value="adh_short"/>
    <property type="match status" value="1"/>
</dbReference>
<gene>
    <name evidence="3" type="ORF">OH818_24015</name>
</gene>
<reference evidence="3" key="1">
    <citation type="submission" date="2022-12" db="EMBL/GenBank/DDBJ databases">
        <title>Jiella pelagia sp. nov., isolated from phosphonate enriched culture of Northwest Pacific surface seawater.</title>
        <authorList>
            <person name="Shin D.Y."/>
            <person name="Hwang C.Y."/>
        </authorList>
    </citation>
    <scope>NUCLEOTIDE SEQUENCE</scope>
    <source>
        <strain evidence="3">HL-NP1</strain>
    </source>
</reference>
<dbReference type="InterPro" id="IPR002347">
    <property type="entry name" value="SDR_fam"/>
</dbReference>
<evidence type="ECO:0000256" key="1">
    <source>
        <dbReference type="ARBA" id="ARBA00006484"/>
    </source>
</evidence>
<evidence type="ECO:0000256" key="2">
    <source>
        <dbReference type="RuleBase" id="RU000363"/>
    </source>
</evidence>
<dbReference type="SUPFAM" id="SSF51735">
    <property type="entry name" value="NAD(P)-binding Rossmann-fold domains"/>
    <property type="match status" value="1"/>
</dbReference>
<dbReference type="PANTHER" id="PTHR42760">
    <property type="entry name" value="SHORT-CHAIN DEHYDROGENASES/REDUCTASES FAMILY MEMBER"/>
    <property type="match status" value="1"/>
</dbReference>
<dbReference type="PRINTS" id="PR00080">
    <property type="entry name" value="SDRFAMILY"/>
</dbReference>
<proteinExistence type="inferred from homology"/>
<dbReference type="EMBL" id="CP114029">
    <property type="protein sequence ID" value="WAP71319.1"/>
    <property type="molecule type" value="Genomic_DNA"/>
</dbReference>
<evidence type="ECO:0000313" key="4">
    <source>
        <dbReference type="Proteomes" id="UP001164020"/>
    </source>
</evidence>